<accession>A0A2T0SEG5</accession>
<dbReference type="AlphaFoldDB" id="A0A2T0SEG5"/>
<dbReference type="EMBL" id="PVTE01000022">
    <property type="protein sequence ID" value="PRY31733.1"/>
    <property type="molecule type" value="Genomic_DNA"/>
</dbReference>
<sequence>MSTSFVIKRESNPKGALYKFFTLAVRRMTVFAARNQAIFRGIAYTNAPFGGNLLNSRL</sequence>
<comment type="caution">
    <text evidence="1">The sequence shown here is derived from an EMBL/GenBank/DDBJ whole genome shotgun (WGS) entry which is preliminary data.</text>
</comment>
<dbReference type="Proteomes" id="UP000238375">
    <property type="component" value="Unassembled WGS sequence"/>
</dbReference>
<organism evidence="1 2">
    <name type="scientific">Spirosoma oryzae</name>
    <dbReference type="NCBI Taxonomy" id="1469603"/>
    <lineage>
        <taxon>Bacteria</taxon>
        <taxon>Pseudomonadati</taxon>
        <taxon>Bacteroidota</taxon>
        <taxon>Cytophagia</taxon>
        <taxon>Cytophagales</taxon>
        <taxon>Cytophagaceae</taxon>
        <taxon>Spirosoma</taxon>
    </lineage>
</organism>
<evidence type="ECO:0000313" key="1">
    <source>
        <dbReference type="EMBL" id="PRY31733.1"/>
    </source>
</evidence>
<keyword evidence="2" id="KW-1185">Reference proteome</keyword>
<name>A0A2T0SEG5_9BACT</name>
<evidence type="ECO:0000313" key="2">
    <source>
        <dbReference type="Proteomes" id="UP000238375"/>
    </source>
</evidence>
<proteinExistence type="predicted"/>
<gene>
    <name evidence="1" type="ORF">CLV58_12228</name>
</gene>
<reference evidence="1 2" key="1">
    <citation type="submission" date="2018-03" db="EMBL/GenBank/DDBJ databases">
        <title>Genomic Encyclopedia of Archaeal and Bacterial Type Strains, Phase II (KMG-II): from individual species to whole genera.</title>
        <authorList>
            <person name="Goeker M."/>
        </authorList>
    </citation>
    <scope>NUCLEOTIDE SEQUENCE [LARGE SCALE GENOMIC DNA]</scope>
    <source>
        <strain evidence="1 2">DSM 28354</strain>
    </source>
</reference>
<protein>
    <submittedName>
        <fullName evidence="1">Uncharacterized protein</fullName>
    </submittedName>
</protein>